<dbReference type="Gene3D" id="3.10.129.10">
    <property type="entry name" value="Hotdog Thioesterase"/>
    <property type="match status" value="1"/>
</dbReference>
<keyword evidence="2" id="KW-1185">Reference proteome</keyword>
<accession>A0ABT9DW30</accession>
<dbReference type="Pfam" id="PF13279">
    <property type="entry name" value="4HBT_2"/>
    <property type="match status" value="1"/>
</dbReference>
<dbReference type="InterPro" id="IPR029069">
    <property type="entry name" value="HotDog_dom_sf"/>
</dbReference>
<dbReference type="EMBL" id="JAUTWS010000005">
    <property type="protein sequence ID" value="MDO9708112.1"/>
    <property type="molecule type" value="Genomic_DNA"/>
</dbReference>
<evidence type="ECO:0000313" key="1">
    <source>
        <dbReference type="EMBL" id="MDO9708112.1"/>
    </source>
</evidence>
<proteinExistence type="predicted"/>
<dbReference type="EC" id="3.1.2.-" evidence="1"/>
<protein>
    <submittedName>
        <fullName evidence="1">Thioesterase family protein</fullName>
        <ecNumber evidence="1">3.1.2.-</ecNumber>
    </submittedName>
</protein>
<dbReference type="GO" id="GO:0016787">
    <property type="term" value="F:hydrolase activity"/>
    <property type="evidence" value="ECO:0007669"/>
    <property type="project" value="UniProtKB-KW"/>
</dbReference>
<dbReference type="Proteomes" id="UP001243009">
    <property type="component" value="Unassembled WGS sequence"/>
</dbReference>
<comment type="caution">
    <text evidence="1">The sequence shown here is derived from an EMBL/GenBank/DDBJ whole genome shotgun (WGS) entry which is preliminary data.</text>
</comment>
<dbReference type="RefSeq" id="WP_305102978.1">
    <property type="nucleotide sequence ID" value="NZ_JAUTWS010000005.1"/>
</dbReference>
<evidence type="ECO:0000313" key="2">
    <source>
        <dbReference type="Proteomes" id="UP001243009"/>
    </source>
</evidence>
<dbReference type="CDD" id="cd00586">
    <property type="entry name" value="4HBT"/>
    <property type="match status" value="1"/>
</dbReference>
<reference evidence="1 2" key="1">
    <citation type="submission" date="2023-08" db="EMBL/GenBank/DDBJ databases">
        <title>The draft genome sequence of Paracraurococcus sp. LOR1-02.</title>
        <authorList>
            <person name="Kingkaew E."/>
            <person name="Tanasupawat S."/>
        </authorList>
    </citation>
    <scope>NUCLEOTIDE SEQUENCE [LARGE SCALE GENOMIC DNA]</scope>
    <source>
        <strain evidence="1 2">LOR1-02</strain>
    </source>
</reference>
<gene>
    <name evidence="1" type="ORF">Q7A36_07155</name>
</gene>
<keyword evidence="1" id="KW-0378">Hydrolase</keyword>
<sequence length="148" mass="16265">MPFVHSRRILWGETDAARIAYTARFLDFAMEALERWFQERLGCGWYEMNVDLGIGTPFVHASMDFRSPVTPRDVLDSEVRLVNRGRSSLRFAVTGRIGERLVYEAVLACVFVEAAAMKPVPAPERFAAALAAEDALGACQTQAGPGGA</sequence>
<dbReference type="SUPFAM" id="SSF54637">
    <property type="entry name" value="Thioesterase/thiol ester dehydrase-isomerase"/>
    <property type="match status" value="1"/>
</dbReference>
<name>A0ABT9DW30_9PROT</name>
<organism evidence="1 2">
    <name type="scientific">Paracraurococcus lichenis</name>
    <dbReference type="NCBI Taxonomy" id="3064888"/>
    <lineage>
        <taxon>Bacteria</taxon>
        <taxon>Pseudomonadati</taxon>
        <taxon>Pseudomonadota</taxon>
        <taxon>Alphaproteobacteria</taxon>
        <taxon>Acetobacterales</taxon>
        <taxon>Roseomonadaceae</taxon>
        <taxon>Paracraurococcus</taxon>
    </lineage>
</organism>